<dbReference type="Gene3D" id="2.60.40.3500">
    <property type="match status" value="1"/>
</dbReference>
<dbReference type="PANTHER" id="PTHR30604:SF1">
    <property type="entry name" value="DNA UTILIZATION PROTEIN HOFQ"/>
    <property type="match status" value="1"/>
</dbReference>
<dbReference type="GO" id="GO:0009306">
    <property type="term" value="P:protein secretion"/>
    <property type="evidence" value="ECO:0007669"/>
    <property type="project" value="InterPro"/>
</dbReference>
<dbReference type="Gene3D" id="3.30.1370.130">
    <property type="match status" value="1"/>
</dbReference>
<evidence type="ECO:0000256" key="5">
    <source>
        <dbReference type="ARBA" id="ARBA00023237"/>
    </source>
</evidence>
<keyword evidence="3" id="KW-0732">Signal</keyword>
<comment type="subcellular location">
    <subcellularLocation>
        <location evidence="1">Membrane</location>
    </subcellularLocation>
</comment>
<dbReference type="Pfam" id="PF00263">
    <property type="entry name" value="Secretin"/>
    <property type="match status" value="1"/>
</dbReference>
<dbReference type="Pfam" id="PF07660">
    <property type="entry name" value="STN"/>
    <property type="match status" value="1"/>
</dbReference>
<proteinExistence type="predicted"/>
<keyword evidence="6" id="KW-1133">Transmembrane helix</keyword>
<dbReference type="PRINTS" id="PR00811">
    <property type="entry name" value="BCTERIALGSPD"/>
</dbReference>
<dbReference type="AlphaFoldDB" id="A0A3B1DQS3"/>
<keyword evidence="5" id="KW-0998">Cell outer membrane</keyword>
<name>A0A3B1DQS3_9ZZZZ</name>
<evidence type="ECO:0000256" key="2">
    <source>
        <dbReference type="ARBA" id="ARBA00022448"/>
    </source>
</evidence>
<dbReference type="InterPro" id="IPR011662">
    <property type="entry name" value="Secretin/TonB_short_N"/>
</dbReference>
<protein>
    <submittedName>
        <fullName evidence="8">Type IV pilus biogenesis protein PilQ</fullName>
    </submittedName>
</protein>
<dbReference type="InterPro" id="IPR001775">
    <property type="entry name" value="GspD/PilQ"/>
</dbReference>
<evidence type="ECO:0000256" key="6">
    <source>
        <dbReference type="SAM" id="Phobius"/>
    </source>
</evidence>
<feature type="transmembrane region" description="Helical" evidence="6">
    <location>
        <begin position="34"/>
        <end position="53"/>
    </location>
</feature>
<evidence type="ECO:0000256" key="1">
    <source>
        <dbReference type="ARBA" id="ARBA00004370"/>
    </source>
</evidence>
<dbReference type="PANTHER" id="PTHR30604">
    <property type="entry name" value="PROTEIN TRANSPORT PROTEIN HOFQ"/>
    <property type="match status" value="1"/>
</dbReference>
<dbReference type="InterPro" id="IPR051808">
    <property type="entry name" value="Type_IV_pilus_biogenesis"/>
</dbReference>
<evidence type="ECO:0000259" key="7">
    <source>
        <dbReference type="SMART" id="SM00965"/>
    </source>
</evidence>
<feature type="domain" description="Secretin/TonB short N-terminal" evidence="7">
    <location>
        <begin position="371"/>
        <end position="419"/>
    </location>
</feature>
<gene>
    <name evidence="8" type="ORF">MNBD_NITROSPIRAE03-760</name>
</gene>
<dbReference type="Pfam" id="PF03958">
    <property type="entry name" value="Secretin_N"/>
    <property type="match status" value="1"/>
</dbReference>
<keyword evidence="6" id="KW-0812">Transmembrane</keyword>
<accession>A0A3B1DQS3</accession>
<dbReference type="InterPro" id="IPR005644">
    <property type="entry name" value="NolW-like"/>
</dbReference>
<evidence type="ECO:0000256" key="3">
    <source>
        <dbReference type="ARBA" id="ARBA00022729"/>
    </source>
</evidence>
<dbReference type="InterPro" id="IPR013355">
    <property type="entry name" value="Pilus_4_PilQ"/>
</dbReference>
<evidence type="ECO:0000256" key="4">
    <source>
        <dbReference type="ARBA" id="ARBA00023136"/>
    </source>
</evidence>
<dbReference type="InterPro" id="IPR004846">
    <property type="entry name" value="T2SS/T3SS_dom"/>
</dbReference>
<keyword evidence="2" id="KW-0813">Transport</keyword>
<keyword evidence="4 6" id="KW-0472">Membrane</keyword>
<evidence type="ECO:0000313" key="8">
    <source>
        <dbReference type="EMBL" id="VAX34115.1"/>
    </source>
</evidence>
<dbReference type="InterPro" id="IPR038591">
    <property type="entry name" value="NolW-like_sf"/>
</dbReference>
<sequence>MEKQYKRERNSFNGLRAAGCGLHSQCAIPGPQRLNFYSLALIILCLFLFTSFYGCTSVEPVKQGKGVVQPQVTPPVITSIRASDNRLTISASAPFEYTVYKPDDPFKVVIGLRGVNLGKYTRKIVPGVAGITEIRPEYARVPTEGARLDVLLSSPADVVPEYAKGTLTLLIKGEASESLSPKASSESVSKKSVLPPAQYIDNVSMKRLKDKVVVTINGDGRMIPDVFPLDGRLVIDIPDVDMRASVPETVIKPLKGIRWGEYENRLRIVLDLDVDTTFDVVSIANRIEISLRSPELLEKALEEAVEERPNGVSGEAKKVKKVKKVVSGEGLLKESAGKVVAGKYTGKKISLDFQDADIIPIFRLLADVSGYNIVIDPDVKGKITVKLINVPWDQALDLILKTHNLGMVIEGNIIRIAPLSVLVKERENAIKVKDTARKAESLVTKVIPISYADVSKVKSAIDQGKILSERGSVSVDQRISSLIIKDVPSNMPKVEKLIRTLDKATPQVMIEARIVEVNTNVSREFGVKWGFTANTSNRLSNVGGLTPYVVDFPAAGAGAGSGSGITFGFLNAARTLSLSVELSALETTGQLKIVSNPRIITIDNQEAFISQGKSIPVRKLTSEGTVSTEFKDVKLELKVKPHITPDGSVILSVEAKKEELDPTIPSVEGVPGTDKKEAKTNVIIKDGETLVIGGIYKTVNNNSESGVPSLKDIPFLGWLFKNNKKETRTNELLIFITPRIIKKSLEE</sequence>
<dbReference type="SMART" id="SM00965">
    <property type="entry name" value="STN"/>
    <property type="match status" value="1"/>
</dbReference>
<dbReference type="GO" id="GO:0019867">
    <property type="term" value="C:outer membrane"/>
    <property type="evidence" value="ECO:0007669"/>
    <property type="project" value="InterPro"/>
</dbReference>
<reference evidence="8" key="1">
    <citation type="submission" date="2018-06" db="EMBL/GenBank/DDBJ databases">
        <authorList>
            <person name="Zhirakovskaya E."/>
        </authorList>
    </citation>
    <scope>NUCLEOTIDE SEQUENCE</scope>
</reference>
<dbReference type="EMBL" id="UOGI01000258">
    <property type="protein sequence ID" value="VAX34115.1"/>
    <property type="molecule type" value="Genomic_DNA"/>
</dbReference>
<dbReference type="Gene3D" id="3.30.1370.120">
    <property type="match status" value="1"/>
</dbReference>
<organism evidence="8">
    <name type="scientific">hydrothermal vent metagenome</name>
    <dbReference type="NCBI Taxonomy" id="652676"/>
    <lineage>
        <taxon>unclassified sequences</taxon>
        <taxon>metagenomes</taxon>
        <taxon>ecological metagenomes</taxon>
    </lineage>
</organism>
<dbReference type="NCBIfam" id="TIGR02515">
    <property type="entry name" value="IV_pilus_PilQ"/>
    <property type="match status" value="1"/>
</dbReference>